<dbReference type="EMBL" id="JAPQKR010000005">
    <property type="protein sequence ID" value="KAJ5215588.1"/>
    <property type="molecule type" value="Genomic_DNA"/>
</dbReference>
<reference evidence="2" key="1">
    <citation type="submission" date="2022-12" db="EMBL/GenBank/DDBJ databases">
        <authorList>
            <person name="Petersen C."/>
        </authorList>
    </citation>
    <scope>NUCLEOTIDE SEQUENCE</scope>
    <source>
        <strain evidence="2">IBT 15544</strain>
    </source>
</reference>
<keyword evidence="3" id="KW-1185">Reference proteome</keyword>
<sequence length="414" mass="46121">MPARRDERQGNASNNASTPSASDTAFYPTTTKSGLVRQISVATTVQDEDDGERTVRTIETQQGSEQPQSEFQLLLRANNELMIRFDRMSEVYAKNVEAITAESALYRQELETSWKEVNELQKEIVSLKELIQSLSLGAPTTSPGTQVSSPGRSWASIVSQSSLASSETRAARAGLGLPAVILDLRAAEDETKALVDDPTRIREKIRTALQGETTTASIDVVGVKSTSRSTIKIFVDSEESVANLWQATQWLNALPGSKLQGEQWFPVKLNDVKKDSIFGASGMQREDFMNTFQDENKVAQVKKIIWLSGKKRYGSMAVFLTNQTDAEALLRRRIVHVRGEAAFSDRFYERQRPLRCRKCQQYNHKEDRCPNSEACGKCAGNHRVEQCTSDTLKCASCQGNHAVTDRNCPKWDEA</sequence>
<dbReference type="GeneID" id="83176358"/>
<organism evidence="2 3">
    <name type="scientific">Penicillium cinerascens</name>
    <dbReference type="NCBI Taxonomy" id="70096"/>
    <lineage>
        <taxon>Eukaryota</taxon>
        <taxon>Fungi</taxon>
        <taxon>Dikarya</taxon>
        <taxon>Ascomycota</taxon>
        <taxon>Pezizomycotina</taxon>
        <taxon>Eurotiomycetes</taxon>
        <taxon>Eurotiomycetidae</taxon>
        <taxon>Eurotiales</taxon>
        <taxon>Aspergillaceae</taxon>
        <taxon>Penicillium</taxon>
    </lineage>
</organism>
<accession>A0A9W9NAQ9</accession>
<comment type="caution">
    <text evidence="2">The sequence shown here is derived from an EMBL/GenBank/DDBJ whole genome shotgun (WGS) entry which is preliminary data.</text>
</comment>
<dbReference type="RefSeq" id="XP_058311401.1">
    <property type="nucleotide sequence ID" value="XM_058449057.1"/>
</dbReference>
<evidence type="ECO:0000313" key="2">
    <source>
        <dbReference type="EMBL" id="KAJ5215588.1"/>
    </source>
</evidence>
<proteinExistence type="predicted"/>
<reference evidence="2" key="2">
    <citation type="journal article" date="2023" name="IMA Fungus">
        <title>Comparative genomic study of the Penicillium genus elucidates a diverse pangenome and 15 lateral gene transfer events.</title>
        <authorList>
            <person name="Petersen C."/>
            <person name="Sorensen T."/>
            <person name="Nielsen M.R."/>
            <person name="Sondergaard T.E."/>
            <person name="Sorensen J.L."/>
            <person name="Fitzpatrick D.A."/>
            <person name="Frisvad J.C."/>
            <person name="Nielsen K.L."/>
        </authorList>
    </citation>
    <scope>NUCLEOTIDE SEQUENCE</scope>
    <source>
        <strain evidence="2">IBT 15544</strain>
    </source>
</reference>
<evidence type="ECO:0000313" key="3">
    <source>
        <dbReference type="Proteomes" id="UP001150904"/>
    </source>
</evidence>
<dbReference type="AlphaFoldDB" id="A0A9W9NAQ9"/>
<dbReference type="Proteomes" id="UP001150904">
    <property type="component" value="Unassembled WGS sequence"/>
</dbReference>
<feature type="compositionally biased region" description="Low complexity" evidence="1">
    <location>
        <begin position="11"/>
        <end position="25"/>
    </location>
</feature>
<gene>
    <name evidence="2" type="ORF">N7498_001995</name>
</gene>
<feature type="region of interest" description="Disordered" evidence="1">
    <location>
        <begin position="1"/>
        <end position="29"/>
    </location>
</feature>
<evidence type="ECO:0000256" key="1">
    <source>
        <dbReference type="SAM" id="MobiDB-lite"/>
    </source>
</evidence>
<evidence type="ECO:0008006" key="4">
    <source>
        <dbReference type="Google" id="ProtNLM"/>
    </source>
</evidence>
<protein>
    <recommendedName>
        <fullName evidence="4">CCHC-type domain-containing protein</fullName>
    </recommendedName>
</protein>
<dbReference type="OrthoDB" id="4507769at2759"/>
<name>A0A9W9NAQ9_9EURO</name>